<dbReference type="PANTHER" id="PTHR34473">
    <property type="entry name" value="UPF0699 TRANSMEMBRANE PROTEIN YDBS"/>
    <property type="match status" value="1"/>
</dbReference>
<feature type="transmembrane region" description="Helical" evidence="2">
    <location>
        <begin position="289"/>
        <end position="312"/>
    </location>
</feature>
<dbReference type="PIRSF" id="PIRSF026631">
    <property type="entry name" value="UCP026631"/>
    <property type="match status" value="1"/>
</dbReference>
<name>A0A3A6PXS4_9BACL</name>
<dbReference type="OrthoDB" id="2195155at2"/>
<dbReference type="InterPro" id="IPR005182">
    <property type="entry name" value="YdbS-like_PH"/>
</dbReference>
<dbReference type="EMBL" id="QXQB01000003">
    <property type="protein sequence ID" value="RJX38644.1"/>
    <property type="molecule type" value="Genomic_DNA"/>
</dbReference>
<dbReference type="PANTHER" id="PTHR34473:SF2">
    <property type="entry name" value="UPF0699 TRANSMEMBRANE PROTEIN YDBT"/>
    <property type="match status" value="1"/>
</dbReference>
<dbReference type="Pfam" id="PF03703">
    <property type="entry name" value="bPH_2"/>
    <property type="match status" value="3"/>
</dbReference>
<reference evidence="4 5" key="1">
    <citation type="submission" date="2018-09" db="EMBL/GenBank/DDBJ databases">
        <title>Paenibacillus aracenensis nov. sp. isolated from a cave in southern Spain.</title>
        <authorList>
            <person name="Jurado V."/>
            <person name="Gutierrez-Patricio S."/>
            <person name="Gonzalez-Pimentel J.L."/>
            <person name="Miller A.Z."/>
            <person name="Laiz L."/>
            <person name="Saiz-Jimenez C."/>
        </authorList>
    </citation>
    <scope>NUCLEOTIDE SEQUENCE [LARGE SCALE GENOMIC DNA]</scope>
    <source>
        <strain evidence="4 5">JCM 19203</strain>
    </source>
</reference>
<sequence length="544" mass="60172">MNDRRMLHPTYILFGVLSVIKGFLPLIVIVLLRKPDWSNLGWYWYAGAGGFLLLMALMAFLTWKKFGFWLEEDRIIIRSGLFFRQEKTIYYTRIHSVNIEQPLIQRILGVVQLKIETPGGNNKADGILETLSKDEANRIKQLLRSYSEAGAVRAENARENEGATAGIPAGGSEGTGLNAPAATASSAAAPAAGEAHTAAQSATLSSYSGSGPAGSAPASIERHEDAGPAVTLDAGKLFQAAATSLNFGLAIAFIAGLYSFADDFLNLILPDHFFEQVVEDSVSQMSNTLFIVGLAVFVILFAWVLSILLYILKYSGFTMRREGKQLSLSYGLLEKKSILFDPKNVQAVIVNESWLRQIWGYSEVKLQVVSSDKQEQLMMHPFIKVSEIQALIDQFVPGIKLPEPKELAPSPRKALIYYIRIPLLIAVVLAGACIVYFGAIGAWSLVLIPLVLWWRISCHKAAGMLLQDGQLTLRRRTLQRITYYVRRPRIVTMSVKRSDAQRRKGIAAISVQVLGSPFSYKVPGLDQDDVQPVWSWYSRSSKAQ</sequence>
<keyword evidence="2" id="KW-1133">Transmembrane helix</keyword>
<feature type="transmembrane region" description="Helical" evidence="2">
    <location>
        <begin position="44"/>
        <end position="63"/>
    </location>
</feature>
<organism evidence="4 5">
    <name type="scientific">Paenibacillus pinisoli</name>
    <dbReference type="NCBI Taxonomy" id="1276110"/>
    <lineage>
        <taxon>Bacteria</taxon>
        <taxon>Bacillati</taxon>
        <taxon>Bacillota</taxon>
        <taxon>Bacilli</taxon>
        <taxon>Bacillales</taxon>
        <taxon>Paenibacillaceae</taxon>
        <taxon>Paenibacillus</taxon>
    </lineage>
</organism>
<evidence type="ECO:0000313" key="5">
    <source>
        <dbReference type="Proteomes" id="UP000267798"/>
    </source>
</evidence>
<keyword evidence="2" id="KW-0472">Membrane</keyword>
<evidence type="ECO:0000256" key="2">
    <source>
        <dbReference type="SAM" id="Phobius"/>
    </source>
</evidence>
<feature type="transmembrane region" description="Helical" evidence="2">
    <location>
        <begin position="245"/>
        <end position="269"/>
    </location>
</feature>
<dbReference type="Proteomes" id="UP000267798">
    <property type="component" value="Unassembled WGS sequence"/>
</dbReference>
<keyword evidence="2" id="KW-0812">Transmembrane</keyword>
<feature type="transmembrane region" description="Helical" evidence="2">
    <location>
        <begin position="12"/>
        <end position="32"/>
    </location>
</feature>
<dbReference type="AlphaFoldDB" id="A0A3A6PXS4"/>
<protein>
    <recommendedName>
        <fullName evidence="3">YdbS-like PH domain-containing protein</fullName>
    </recommendedName>
</protein>
<proteinExistence type="predicted"/>
<keyword evidence="5" id="KW-1185">Reference proteome</keyword>
<feature type="domain" description="YdbS-like PH" evidence="3">
    <location>
        <begin position="314"/>
        <end position="392"/>
    </location>
</feature>
<dbReference type="RefSeq" id="WP_120111057.1">
    <property type="nucleotide sequence ID" value="NZ_QXQB01000003.1"/>
</dbReference>
<feature type="domain" description="YdbS-like PH" evidence="3">
    <location>
        <begin position="63"/>
        <end position="142"/>
    </location>
</feature>
<gene>
    <name evidence="4" type="ORF">D3P09_13910</name>
</gene>
<feature type="transmembrane region" description="Helical" evidence="2">
    <location>
        <begin position="421"/>
        <end position="454"/>
    </location>
</feature>
<evidence type="ECO:0000256" key="1">
    <source>
        <dbReference type="SAM" id="MobiDB-lite"/>
    </source>
</evidence>
<feature type="region of interest" description="Disordered" evidence="1">
    <location>
        <begin position="153"/>
        <end position="182"/>
    </location>
</feature>
<accession>A0A3A6PXS4</accession>
<evidence type="ECO:0000313" key="4">
    <source>
        <dbReference type="EMBL" id="RJX38644.1"/>
    </source>
</evidence>
<dbReference type="InterPro" id="IPR014529">
    <property type="entry name" value="UCP026631"/>
</dbReference>
<comment type="caution">
    <text evidence="4">The sequence shown here is derived from an EMBL/GenBank/DDBJ whole genome shotgun (WGS) entry which is preliminary data.</text>
</comment>
<feature type="domain" description="YdbS-like PH" evidence="3">
    <location>
        <begin position="461"/>
        <end position="537"/>
    </location>
</feature>
<evidence type="ECO:0000259" key="3">
    <source>
        <dbReference type="Pfam" id="PF03703"/>
    </source>
</evidence>